<name>W9NJM4_FUSOX</name>
<organism evidence="1">
    <name type="scientific">Fusarium oxysporum f. sp. pisi HDV247</name>
    <dbReference type="NCBI Taxonomy" id="1080344"/>
    <lineage>
        <taxon>Eukaryota</taxon>
        <taxon>Fungi</taxon>
        <taxon>Dikarya</taxon>
        <taxon>Ascomycota</taxon>
        <taxon>Pezizomycotina</taxon>
        <taxon>Sordariomycetes</taxon>
        <taxon>Hypocreomycetidae</taxon>
        <taxon>Hypocreales</taxon>
        <taxon>Nectriaceae</taxon>
        <taxon>Fusarium</taxon>
        <taxon>Fusarium oxysporum species complex</taxon>
    </lineage>
</organism>
<reference evidence="1" key="2">
    <citation type="submission" date="2012-05" db="EMBL/GenBank/DDBJ databases">
        <title>Annotation of the Genome Sequence of Fusarium oxysporum HDV247.</title>
        <authorList>
            <consortium name="The Broad Institute Genomics Platform"/>
            <person name="Ma L.-J."/>
            <person name="Corby-Kistler H."/>
            <person name="Broz K."/>
            <person name="Gale L.R."/>
            <person name="Jonkers W."/>
            <person name="O'Donnell K."/>
            <person name="Ploetz R."/>
            <person name="Steinberg C."/>
            <person name="Schwartz D.C."/>
            <person name="VanEtten H."/>
            <person name="Zhou S."/>
            <person name="Young S.K."/>
            <person name="Zeng Q."/>
            <person name="Gargeya S."/>
            <person name="Fitzgerald M."/>
            <person name="Abouelleil A."/>
            <person name="Alvarado L."/>
            <person name="Chapman S.B."/>
            <person name="Gainer-Dewar J."/>
            <person name="Goldberg J."/>
            <person name="Griggs A."/>
            <person name="Gujja S."/>
            <person name="Hansen M."/>
            <person name="Howarth C."/>
            <person name="Imamovic A."/>
            <person name="Ireland A."/>
            <person name="Larimer J."/>
            <person name="McCowan C."/>
            <person name="Murphy C."/>
            <person name="Pearson M."/>
            <person name="Poon T.W."/>
            <person name="Priest M."/>
            <person name="Roberts A."/>
            <person name="Saif S."/>
            <person name="Shea T."/>
            <person name="Sykes S."/>
            <person name="Wortman J."/>
            <person name="Nusbaum C."/>
            <person name="Birren B."/>
        </authorList>
    </citation>
    <scope>NUCLEOTIDE SEQUENCE</scope>
    <source>
        <strain evidence="1">HDV247</strain>
    </source>
</reference>
<dbReference type="EMBL" id="JH650990">
    <property type="protein sequence ID" value="EXA32909.1"/>
    <property type="molecule type" value="Genomic_DNA"/>
</dbReference>
<proteinExistence type="predicted"/>
<dbReference type="AlphaFoldDB" id="W9NJM4"/>
<evidence type="ECO:0000313" key="1">
    <source>
        <dbReference type="EMBL" id="EXA32909.1"/>
    </source>
</evidence>
<dbReference type="HOGENOM" id="CLU_3191358_0_0_1"/>
<gene>
    <name evidence="1" type="ORF">FOVG_15883</name>
</gene>
<accession>W9NJM4</accession>
<protein>
    <submittedName>
        <fullName evidence="1">Uncharacterized protein</fullName>
    </submittedName>
</protein>
<dbReference type="Proteomes" id="UP000030751">
    <property type="component" value="Unassembled WGS sequence"/>
</dbReference>
<sequence length="46" mass="5185">MLMQSTECGENLVSDVCIDFSQTPQDWSPAVAEEDKVFIHASIILW</sequence>
<reference evidence="1" key="1">
    <citation type="submission" date="2011-10" db="EMBL/GenBank/DDBJ databases">
        <title>The Genome Sequence of Fusarium oxysporum HDV247.</title>
        <authorList>
            <consortium name="The Broad Institute Genome Sequencing Platform"/>
            <person name="Ma L.-J."/>
            <person name="Gale L.R."/>
            <person name="Schwartz D.C."/>
            <person name="Zhou S."/>
            <person name="Corby-Kistler H."/>
            <person name="Young S.K."/>
            <person name="Zeng Q."/>
            <person name="Gargeya S."/>
            <person name="Fitzgerald M."/>
            <person name="Haas B."/>
            <person name="Abouelleil A."/>
            <person name="Alvarado L."/>
            <person name="Arachchi H.M."/>
            <person name="Berlin A."/>
            <person name="Brown A."/>
            <person name="Chapman S.B."/>
            <person name="Chen Z."/>
            <person name="Dunbar C."/>
            <person name="Freedman E."/>
            <person name="Gearin G."/>
            <person name="Goldberg J."/>
            <person name="Griggs A."/>
            <person name="Gujja S."/>
            <person name="Heiman D."/>
            <person name="Howarth C."/>
            <person name="Larson L."/>
            <person name="Lui A."/>
            <person name="MacDonald P.J.P."/>
            <person name="Montmayeur A."/>
            <person name="Murphy C."/>
            <person name="Neiman D."/>
            <person name="Pearson M."/>
            <person name="Priest M."/>
            <person name="Roberts A."/>
            <person name="Saif S."/>
            <person name="Shea T."/>
            <person name="Shenoy N."/>
            <person name="Sisk P."/>
            <person name="Stolte C."/>
            <person name="Sykes S."/>
            <person name="Wortman J."/>
            <person name="Nusbaum C."/>
            <person name="Birren B."/>
        </authorList>
    </citation>
    <scope>NUCLEOTIDE SEQUENCE [LARGE SCALE GENOMIC DNA]</scope>
    <source>
        <strain evidence="1">HDV247</strain>
    </source>
</reference>